<reference evidence="1" key="1">
    <citation type="submission" date="2013-12" db="EMBL/GenBank/DDBJ databases">
        <title>The Genome Sequence of Aphanomyces astaci APO3.</title>
        <authorList>
            <consortium name="The Broad Institute Genomics Platform"/>
            <person name="Russ C."/>
            <person name="Tyler B."/>
            <person name="van West P."/>
            <person name="Dieguez-Uribeondo J."/>
            <person name="Young S.K."/>
            <person name="Zeng Q."/>
            <person name="Gargeya S."/>
            <person name="Fitzgerald M."/>
            <person name="Abouelleil A."/>
            <person name="Alvarado L."/>
            <person name="Chapman S.B."/>
            <person name="Gainer-Dewar J."/>
            <person name="Goldberg J."/>
            <person name="Griggs A."/>
            <person name="Gujja S."/>
            <person name="Hansen M."/>
            <person name="Howarth C."/>
            <person name="Imamovic A."/>
            <person name="Ireland A."/>
            <person name="Larimer J."/>
            <person name="McCowan C."/>
            <person name="Murphy C."/>
            <person name="Pearson M."/>
            <person name="Poon T.W."/>
            <person name="Priest M."/>
            <person name="Roberts A."/>
            <person name="Saif S."/>
            <person name="Shea T."/>
            <person name="Sykes S."/>
            <person name="Wortman J."/>
            <person name="Nusbaum C."/>
            <person name="Birren B."/>
        </authorList>
    </citation>
    <scope>NUCLEOTIDE SEQUENCE [LARGE SCALE GENOMIC DNA]</scope>
    <source>
        <strain evidence="1">APO3</strain>
    </source>
</reference>
<dbReference type="VEuPathDB" id="FungiDB:H257_16385"/>
<dbReference type="AlphaFoldDB" id="W4FIR6"/>
<gene>
    <name evidence="1" type="ORF">H257_16385</name>
</gene>
<name>W4FIR6_APHAT</name>
<accession>W4FIR6</accession>
<sequence length="236" mass="26183">MPALTKLDSTLDDDRVVCVFHVSQPITTILSSSILTVYISEASVTIDHHNKTAAISAAELRVEQLSERAVVLHCADQKSTVHLEFTSPLEALHFVGAVHLIQHIDALRHPPLQVCTLEHQLKLTLEYAENLWATDLWKQSASYYSSCATQELTCDDVHLGAVQKMLDALCDRFGSDASFDQTIEMDGYYCISPLLVLLAKVKAASAYREAVLQVLKKHEKFVLVDVNRAHDSAAIK</sequence>
<dbReference type="GeneID" id="20818381"/>
<proteinExistence type="predicted"/>
<dbReference type="RefSeq" id="XP_009843098.1">
    <property type="nucleotide sequence ID" value="XM_009844796.1"/>
</dbReference>
<dbReference type="OrthoDB" id="61813at2759"/>
<dbReference type="EMBL" id="KI913198">
    <property type="protein sequence ID" value="ETV67407.1"/>
    <property type="molecule type" value="Genomic_DNA"/>
</dbReference>
<evidence type="ECO:0000313" key="1">
    <source>
        <dbReference type="EMBL" id="ETV67407.1"/>
    </source>
</evidence>
<protein>
    <submittedName>
        <fullName evidence="1">Uncharacterized protein</fullName>
    </submittedName>
</protein>
<organism evidence="1">
    <name type="scientific">Aphanomyces astaci</name>
    <name type="common">Crayfish plague agent</name>
    <dbReference type="NCBI Taxonomy" id="112090"/>
    <lineage>
        <taxon>Eukaryota</taxon>
        <taxon>Sar</taxon>
        <taxon>Stramenopiles</taxon>
        <taxon>Oomycota</taxon>
        <taxon>Saprolegniomycetes</taxon>
        <taxon>Saprolegniales</taxon>
        <taxon>Verrucalvaceae</taxon>
        <taxon>Aphanomyces</taxon>
    </lineage>
</organism>